<protein>
    <submittedName>
        <fullName evidence="2">Vitamin B12 dependent methionine synthase activation region</fullName>
    </submittedName>
</protein>
<reference evidence="3" key="1">
    <citation type="submission" date="2010-11" db="EMBL/GenBank/DDBJ databases">
        <title>The complete genome of Mahella australiensis DSM 15567.</title>
        <authorList>
            <consortium name="US DOE Joint Genome Institute (JGI-PGF)"/>
            <person name="Lucas S."/>
            <person name="Copeland A."/>
            <person name="Lapidus A."/>
            <person name="Bruce D."/>
            <person name="Goodwin L."/>
            <person name="Pitluck S."/>
            <person name="Kyrpides N."/>
            <person name="Mavromatis K."/>
            <person name="Pagani I."/>
            <person name="Ivanova N."/>
            <person name="Teshima H."/>
            <person name="Brettin T."/>
            <person name="Detter J.C."/>
            <person name="Han C."/>
            <person name="Tapia R."/>
            <person name="Land M."/>
            <person name="Hauser L."/>
            <person name="Markowitz V."/>
            <person name="Cheng J.-F."/>
            <person name="Hugenholtz P."/>
            <person name="Woyke T."/>
            <person name="Wu D."/>
            <person name="Spring S."/>
            <person name="Pukall R."/>
            <person name="Steenblock K."/>
            <person name="Schneider S."/>
            <person name="Klenk H.-P."/>
            <person name="Eisen J.A."/>
        </authorList>
    </citation>
    <scope>NUCLEOTIDE SEQUENCE [LARGE SCALE GENOMIC DNA]</scope>
    <source>
        <strain evidence="3">DSM 15567 / CIP 107919 / 50-1 BON</strain>
    </source>
</reference>
<dbReference type="InterPro" id="IPR037010">
    <property type="entry name" value="VitB12-dep_Met_synth_activ_sf"/>
</dbReference>
<evidence type="ECO:0000313" key="3">
    <source>
        <dbReference type="Proteomes" id="UP000008457"/>
    </source>
</evidence>
<reference evidence="2 3" key="2">
    <citation type="journal article" date="2011" name="Stand. Genomic Sci.">
        <title>Complete genome sequence of Mahella australiensis type strain (50-1 BON).</title>
        <authorList>
            <person name="Sikorski J."/>
            <person name="Teshima H."/>
            <person name="Nolan M."/>
            <person name="Lucas S."/>
            <person name="Hammon N."/>
            <person name="Deshpande S."/>
            <person name="Cheng J.F."/>
            <person name="Pitluck S."/>
            <person name="Liolios K."/>
            <person name="Pagani I."/>
            <person name="Ivanova N."/>
            <person name="Huntemann M."/>
            <person name="Mavromatis K."/>
            <person name="Ovchinikova G."/>
            <person name="Pati A."/>
            <person name="Tapia R."/>
            <person name="Han C."/>
            <person name="Goodwin L."/>
            <person name="Chen A."/>
            <person name="Palaniappan K."/>
            <person name="Land M."/>
            <person name="Hauser L."/>
            <person name="Ngatchou-Djao O.D."/>
            <person name="Rohde M."/>
            <person name="Pukall R."/>
            <person name="Spring S."/>
            <person name="Abt B."/>
            <person name="Goker M."/>
            <person name="Detter J.C."/>
            <person name="Woyke T."/>
            <person name="Bristow J."/>
            <person name="Markowitz V."/>
            <person name="Hugenholtz P."/>
            <person name="Eisen J.A."/>
            <person name="Kyrpides N.C."/>
            <person name="Klenk H.P."/>
            <person name="Lapidus A."/>
        </authorList>
    </citation>
    <scope>NUCLEOTIDE SEQUENCE [LARGE SCALE GENOMIC DNA]</scope>
    <source>
        <strain evidence="3">DSM 15567 / CIP 107919 / 50-1 BON</strain>
    </source>
</reference>
<organism evidence="2 3">
    <name type="scientific">Mahella australiensis (strain DSM 15567 / CIP 107919 / 50-1 BON)</name>
    <dbReference type="NCBI Taxonomy" id="697281"/>
    <lineage>
        <taxon>Bacteria</taxon>
        <taxon>Bacillati</taxon>
        <taxon>Bacillota</taxon>
        <taxon>Clostridia</taxon>
        <taxon>Thermoanaerobacterales</taxon>
        <taxon>Thermoanaerobacterales Family IV. Incertae Sedis</taxon>
        <taxon>Mahella</taxon>
    </lineage>
</organism>
<dbReference type="Pfam" id="PF02965">
    <property type="entry name" value="Met_synt_B12"/>
    <property type="match status" value="1"/>
</dbReference>
<proteinExistence type="predicted"/>
<dbReference type="AlphaFoldDB" id="F4A350"/>
<dbReference type="Gene3D" id="3.40.109.40">
    <property type="match status" value="1"/>
</dbReference>
<gene>
    <name evidence="2" type="ordered locus">Mahau_1085</name>
</gene>
<name>F4A350_MAHA5</name>
<accession>F4A350</accession>
<evidence type="ECO:0000313" key="2">
    <source>
        <dbReference type="EMBL" id="AEE96283.1"/>
    </source>
</evidence>
<dbReference type="InterPro" id="IPR004223">
    <property type="entry name" value="VitB12-dep_Met_synth_activ_dom"/>
</dbReference>
<feature type="domain" description="AdoMet activation" evidence="1">
    <location>
        <begin position="155"/>
        <end position="199"/>
    </location>
</feature>
<dbReference type="RefSeq" id="WP_013780713.1">
    <property type="nucleotide sequence ID" value="NC_015520.1"/>
</dbReference>
<dbReference type="GO" id="GO:0008705">
    <property type="term" value="F:methionine synthase activity"/>
    <property type="evidence" value="ECO:0007669"/>
    <property type="project" value="InterPro"/>
</dbReference>
<dbReference type="STRING" id="697281.Mahau_1085"/>
<dbReference type="KEGG" id="mas:Mahau_1085"/>
<evidence type="ECO:0000259" key="1">
    <source>
        <dbReference type="Pfam" id="PF02965"/>
    </source>
</evidence>
<dbReference type="Proteomes" id="UP000008457">
    <property type="component" value="Chromosome"/>
</dbReference>
<dbReference type="OrthoDB" id="1805505at2"/>
<keyword evidence="3" id="KW-1185">Reference proteome</keyword>
<dbReference type="SUPFAM" id="SSF56507">
    <property type="entry name" value="Methionine synthase activation domain-like"/>
    <property type="match status" value="1"/>
</dbReference>
<dbReference type="EMBL" id="CP002360">
    <property type="protein sequence ID" value="AEE96283.1"/>
    <property type="molecule type" value="Genomic_DNA"/>
</dbReference>
<dbReference type="HOGENOM" id="CLU_079580_1_0_9"/>
<dbReference type="eggNOG" id="COG1410">
    <property type="taxonomic scope" value="Bacteria"/>
</dbReference>
<sequence length="227" mass="25279">MEILKNFKIKINKANVLKYLGYKNPEDVSSAVEADVDAQIEVAQGLLEPALIYEEYPIKVDEDRQKVYISEDKAWDSRFVSTYMKGCDTMIVLVSTIGPKLPEEINKAFAQGDYLRAMALDAIADNAIDNINKQFWVKLVNRVKKESKGITGMLSPGHSDWSLEQQKLLFELLDASAIGVSLTDSCLMMPIKSTSGIYGIGKEIPISKSSHNCDMCPIKGCFMREVG</sequence>